<feature type="transmembrane region" description="Helical" evidence="5">
    <location>
        <begin position="279"/>
        <end position="301"/>
    </location>
</feature>
<evidence type="ECO:0000256" key="3">
    <source>
        <dbReference type="ARBA" id="ARBA00022989"/>
    </source>
</evidence>
<dbReference type="GO" id="GO:0004930">
    <property type="term" value="F:G protein-coupled receptor activity"/>
    <property type="evidence" value="ECO:0007669"/>
    <property type="project" value="TreeGrafter"/>
</dbReference>
<comment type="subcellular location">
    <subcellularLocation>
        <location evidence="1">Membrane</location>
        <topology evidence="1">Multi-pass membrane protein</topology>
    </subcellularLocation>
</comment>
<feature type="transmembrane region" description="Helical" evidence="5">
    <location>
        <begin position="250"/>
        <end position="273"/>
    </location>
</feature>
<keyword evidence="4 5" id="KW-0472">Membrane</keyword>
<feature type="transmembrane region" description="Helical" evidence="5">
    <location>
        <begin position="94"/>
        <end position="114"/>
    </location>
</feature>
<feature type="transmembrane region" description="Helical" evidence="5">
    <location>
        <begin position="20"/>
        <end position="39"/>
    </location>
</feature>
<dbReference type="GO" id="GO:0007189">
    <property type="term" value="P:adenylate cyclase-activating G protein-coupled receptor signaling pathway"/>
    <property type="evidence" value="ECO:0007669"/>
    <property type="project" value="TreeGrafter"/>
</dbReference>
<dbReference type="PANTHER" id="PTHR23112">
    <property type="entry name" value="G PROTEIN-COUPLED RECEPTOR 157-RELATED"/>
    <property type="match status" value="1"/>
</dbReference>
<evidence type="ECO:0000313" key="7">
    <source>
        <dbReference type="Proteomes" id="UP000654370"/>
    </source>
</evidence>
<gene>
    <name evidence="6" type="ORF">INT43_004065</name>
</gene>
<keyword evidence="7" id="KW-1185">Reference proteome</keyword>
<feature type="transmembrane region" description="Helical" evidence="5">
    <location>
        <begin position="121"/>
        <end position="141"/>
    </location>
</feature>
<dbReference type="Proteomes" id="UP000654370">
    <property type="component" value="Unassembled WGS sequence"/>
</dbReference>
<protein>
    <submittedName>
        <fullName evidence="6">Uncharacterized protein</fullName>
    </submittedName>
</protein>
<sequence length="502" mass="57435">MYLTDEQQYSIWKIATTFRVVSVLTGLAVLISYMLMVKFEPCIADRISLRLVFAANICVVFLTAWQFVIMALPITKPKACIATEFFLLFSDTTASILLMFVGINLMLVIVFSIPTSRRIEWGYYIITFVIGLAIALGITALSSTRIHDSFDRSCWYMVYYTNNNELRFTWIIRYMVSFAIVAISMVAFAITLNTLFTRKTWLNGGFDSNRNNQAVHPQKLYKSYRGHANSHAITYRKVALRCMMYSGAKLSYANSVLIFTKIWGLIYVLVALTTGEQNYPLLVIDQCASGTTGLLIGIVFFSDPAVISSASECREYLRCRYVDEYSEIMVTHLENGFQTKRRLSSRIVVVKTRRSTQLSQDTVLLDKTVAYKHPKWAKLVNSILTRVFKFKARPRRCRDPDNLEIITEYSMFKNQSDMYKEVEVPVYHYSPQSFPKEDEEIIAVPQPALAGKGGPSHNVQRRNTIDNHSVSFIDNDDIMPHFPKHILEGIHSDPDTHSDQED</sequence>
<feature type="transmembrane region" description="Helical" evidence="5">
    <location>
        <begin position="171"/>
        <end position="192"/>
    </location>
</feature>
<keyword evidence="3 5" id="KW-1133">Transmembrane helix</keyword>
<feature type="transmembrane region" description="Helical" evidence="5">
    <location>
        <begin position="51"/>
        <end position="74"/>
    </location>
</feature>
<dbReference type="GO" id="GO:0005886">
    <property type="term" value="C:plasma membrane"/>
    <property type="evidence" value="ECO:0007669"/>
    <property type="project" value="TreeGrafter"/>
</dbReference>
<dbReference type="EMBL" id="JAEPQZ010000006">
    <property type="protein sequence ID" value="KAG2180276.1"/>
    <property type="molecule type" value="Genomic_DNA"/>
</dbReference>
<organism evidence="6 7">
    <name type="scientific">Mortierella isabellina</name>
    <name type="common">Filamentous fungus</name>
    <name type="synonym">Umbelopsis isabellina</name>
    <dbReference type="NCBI Taxonomy" id="91625"/>
    <lineage>
        <taxon>Eukaryota</taxon>
        <taxon>Fungi</taxon>
        <taxon>Fungi incertae sedis</taxon>
        <taxon>Mucoromycota</taxon>
        <taxon>Mucoromycotina</taxon>
        <taxon>Umbelopsidomycetes</taxon>
        <taxon>Umbelopsidales</taxon>
        <taxon>Umbelopsidaceae</taxon>
        <taxon>Umbelopsis</taxon>
    </lineage>
</organism>
<dbReference type="AlphaFoldDB" id="A0A8H7UC86"/>
<name>A0A8H7UC86_MORIS</name>
<evidence type="ECO:0000256" key="2">
    <source>
        <dbReference type="ARBA" id="ARBA00022692"/>
    </source>
</evidence>
<evidence type="ECO:0000256" key="5">
    <source>
        <dbReference type="SAM" id="Phobius"/>
    </source>
</evidence>
<evidence type="ECO:0000256" key="4">
    <source>
        <dbReference type="ARBA" id="ARBA00023136"/>
    </source>
</evidence>
<keyword evidence="2 5" id="KW-0812">Transmembrane</keyword>
<proteinExistence type="predicted"/>
<dbReference type="PANTHER" id="PTHR23112:SF0">
    <property type="entry name" value="TRANSMEMBRANE PROTEIN 116"/>
    <property type="match status" value="1"/>
</dbReference>
<evidence type="ECO:0000313" key="6">
    <source>
        <dbReference type="EMBL" id="KAG2180276.1"/>
    </source>
</evidence>
<evidence type="ECO:0000256" key="1">
    <source>
        <dbReference type="ARBA" id="ARBA00004141"/>
    </source>
</evidence>
<comment type="caution">
    <text evidence="6">The sequence shown here is derived from an EMBL/GenBank/DDBJ whole genome shotgun (WGS) entry which is preliminary data.</text>
</comment>
<accession>A0A8H7UC86</accession>
<dbReference type="OrthoDB" id="2281723at2759"/>
<reference evidence="6" key="1">
    <citation type="submission" date="2020-12" db="EMBL/GenBank/DDBJ databases">
        <title>Metabolic potential, ecology and presence of endohyphal bacteria is reflected in genomic diversity of Mucoromycotina.</title>
        <authorList>
            <person name="Muszewska A."/>
            <person name="Okrasinska A."/>
            <person name="Steczkiewicz K."/>
            <person name="Drgas O."/>
            <person name="Orlowska M."/>
            <person name="Perlinska-Lenart U."/>
            <person name="Aleksandrzak-Piekarczyk T."/>
            <person name="Szatraj K."/>
            <person name="Zielenkiewicz U."/>
            <person name="Pilsyk S."/>
            <person name="Malc E."/>
            <person name="Mieczkowski P."/>
            <person name="Kruszewska J.S."/>
            <person name="Biernat P."/>
            <person name="Pawlowska J."/>
        </authorList>
    </citation>
    <scope>NUCLEOTIDE SEQUENCE</scope>
    <source>
        <strain evidence="6">WA0000067209</strain>
    </source>
</reference>